<proteinExistence type="predicted"/>
<gene>
    <name evidence="1" type="ORF">CR513_60417</name>
</gene>
<protein>
    <submittedName>
        <fullName evidence="1">Uncharacterized protein</fullName>
    </submittedName>
</protein>
<keyword evidence="2" id="KW-1185">Reference proteome</keyword>
<evidence type="ECO:0000313" key="1">
    <source>
        <dbReference type="EMBL" id="RDX61361.1"/>
    </source>
</evidence>
<dbReference type="OrthoDB" id="1417804at2759"/>
<organism evidence="1 2">
    <name type="scientific">Mucuna pruriens</name>
    <name type="common">Velvet bean</name>
    <name type="synonym">Dolichos pruriens</name>
    <dbReference type="NCBI Taxonomy" id="157652"/>
    <lineage>
        <taxon>Eukaryota</taxon>
        <taxon>Viridiplantae</taxon>
        <taxon>Streptophyta</taxon>
        <taxon>Embryophyta</taxon>
        <taxon>Tracheophyta</taxon>
        <taxon>Spermatophyta</taxon>
        <taxon>Magnoliopsida</taxon>
        <taxon>eudicotyledons</taxon>
        <taxon>Gunneridae</taxon>
        <taxon>Pentapetalae</taxon>
        <taxon>rosids</taxon>
        <taxon>fabids</taxon>
        <taxon>Fabales</taxon>
        <taxon>Fabaceae</taxon>
        <taxon>Papilionoideae</taxon>
        <taxon>50 kb inversion clade</taxon>
        <taxon>NPAAA clade</taxon>
        <taxon>indigoferoid/millettioid clade</taxon>
        <taxon>Phaseoleae</taxon>
        <taxon>Mucuna</taxon>
    </lineage>
</organism>
<dbReference type="AlphaFoldDB" id="A0A371E5P8"/>
<dbReference type="Proteomes" id="UP000257109">
    <property type="component" value="Unassembled WGS sequence"/>
</dbReference>
<reference evidence="1" key="1">
    <citation type="submission" date="2018-05" db="EMBL/GenBank/DDBJ databases">
        <title>Draft genome of Mucuna pruriens seed.</title>
        <authorList>
            <person name="Nnadi N.E."/>
            <person name="Vos R."/>
            <person name="Hasami M.H."/>
            <person name="Devisetty U.K."/>
            <person name="Aguiy J.C."/>
        </authorList>
    </citation>
    <scope>NUCLEOTIDE SEQUENCE [LARGE SCALE GENOMIC DNA]</scope>
    <source>
        <strain evidence="1">JCA_2017</strain>
    </source>
</reference>
<comment type="caution">
    <text evidence="1">The sequence shown here is derived from an EMBL/GenBank/DDBJ whole genome shotgun (WGS) entry which is preliminary data.</text>
</comment>
<name>A0A371E5P8_MUCPR</name>
<accession>A0A371E5P8</accession>
<feature type="non-terminal residue" evidence="1">
    <location>
        <position position="1"/>
    </location>
</feature>
<evidence type="ECO:0000313" key="2">
    <source>
        <dbReference type="Proteomes" id="UP000257109"/>
    </source>
</evidence>
<sequence>MYLLLLLGYAGVKNGGTGLRRDRVIFFVPKNGDIMTQEGKTSGLSIARIKRKSVTGKLHVIILADKMVAIGPRVVEFVTEIFMVVQKLTFFAI</sequence>
<dbReference type="EMBL" id="QJKJ01016183">
    <property type="protein sequence ID" value="RDX61361.1"/>
    <property type="molecule type" value="Genomic_DNA"/>
</dbReference>